<feature type="domain" description="STIL N-terminal" evidence="2">
    <location>
        <begin position="278"/>
        <end position="417"/>
    </location>
</feature>
<organism evidence="3 4">
    <name type="scientific">Albugo candida</name>
    <dbReference type="NCBI Taxonomy" id="65357"/>
    <lineage>
        <taxon>Eukaryota</taxon>
        <taxon>Sar</taxon>
        <taxon>Stramenopiles</taxon>
        <taxon>Oomycota</taxon>
        <taxon>Peronosporomycetes</taxon>
        <taxon>Albuginales</taxon>
        <taxon>Albuginaceae</taxon>
        <taxon>Albugo</taxon>
    </lineage>
</organism>
<evidence type="ECO:0000259" key="2">
    <source>
        <dbReference type="Pfam" id="PF15253"/>
    </source>
</evidence>
<dbReference type="InParanoid" id="A0A024GQ00"/>
<accession>A0A024GQ00</accession>
<name>A0A024GQ00_9STRA</name>
<evidence type="ECO:0000313" key="3">
    <source>
        <dbReference type="EMBL" id="CCI48641.1"/>
    </source>
</evidence>
<dbReference type="InterPro" id="IPR026123">
    <property type="entry name" value="STIL"/>
</dbReference>
<dbReference type="EMBL" id="CAIX01000240">
    <property type="protein sequence ID" value="CCI48641.1"/>
    <property type="molecule type" value="Genomic_DNA"/>
</dbReference>
<reference evidence="3 4" key="1">
    <citation type="submission" date="2012-05" db="EMBL/GenBank/DDBJ databases">
        <title>Recombination and specialization in a pathogen metapopulation.</title>
        <authorList>
            <person name="Gardiner A."/>
            <person name="Kemen E."/>
            <person name="Schultz-Larsen T."/>
            <person name="MacLean D."/>
            <person name="Van Oosterhout C."/>
            <person name="Jones J.D.G."/>
        </authorList>
    </citation>
    <scope>NUCLEOTIDE SEQUENCE [LARGE SCALE GENOMIC DNA]</scope>
    <source>
        <strain evidence="3 4">Ac Nc2</strain>
    </source>
</reference>
<dbReference type="Proteomes" id="UP000053237">
    <property type="component" value="Unassembled WGS sequence"/>
</dbReference>
<feature type="compositionally biased region" description="Polar residues" evidence="1">
    <location>
        <begin position="22"/>
        <end position="51"/>
    </location>
</feature>
<evidence type="ECO:0000313" key="4">
    <source>
        <dbReference type="Proteomes" id="UP000053237"/>
    </source>
</evidence>
<dbReference type="PANTHER" id="PTHR15128">
    <property type="entry name" value="TAL1 SCL INTERRUPTING LOCUS"/>
    <property type="match status" value="1"/>
</dbReference>
<dbReference type="OrthoDB" id="76173at2759"/>
<dbReference type="AlphaFoldDB" id="A0A024GQ00"/>
<dbReference type="PANTHER" id="PTHR15128:SF0">
    <property type="entry name" value="SCL-INTERRUPTING LOCUS PROTEIN"/>
    <property type="match status" value="1"/>
</dbReference>
<proteinExistence type="predicted"/>
<comment type="caution">
    <text evidence="3">The sequence shown here is derived from an EMBL/GenBank/DDBJ whole genome shotgun (WGS) entry which is preliminary data.</text>
</comment>
<dbReference type="GO" id="GO:0005815">
    <property type="term" value="C:microtubule organizing center"/>
    <property type="evidence" value="ECO:0007669"/>
    <property type="project" value="TreeGrafter"/>
</dbReference>
<dbReference type="GO" id="GO:0007052">
    <property type="term" value="P:mitotic spindle organization"/>
    <property type="evidence" value="ECO:0007669"/>
    <property type="project" value="TreeGrafter"/>
</dbReference>
<dbReference type="InterPro" id="IPR057731">
    <property type="entry name" value="STIL_N"/>
</dbReference>
<feature type="region of interest" description="Disordered" evidence="1">
    <location>
        <begin position="22"/>
        <end position="76"/>
    </location>
</feature>
<dbReference type="GO" id="GO:0071539">
    <property type="term" value="P:protein localization to centrosome"/>
    <property type="evidence" value="ECO:0007669"/>
    <property type="project" value="TreeGrafter"/>
</dbReference>
<sequence>MAHPLDDFERFDVDYSDSDQTISNFKSQRSFNKPKSLATNPFDAQNVTASDPHTAPNITEHKSSFFPDSSEDDDCTKHAHPPMRLTTVSPVSNRSSMTFCASRAKTRHLPATQGERLHFGEIHFPNVKSILWDRRVLAGPFTIVFEKLLPKFEIRTDIVSQLLLDVGHDSGLHGPIGWLQVKTLSRAGEISKLQLLASDSKLSHADCKLPVYNVKEGSGSLQATEDMYQERLQNTQKRYQTDGSQISVNAIEAHLLIRRNSKQNATAVLEIFLPRIPLTFTMIKSLPLLCTPIVSSLMGSDGANFGSKEYHNGYVTLDQFRKAVPLLKMDPLVSKRPIVGVWIAGLVDLESTWEEISARLSVSKVLYDTCVSFFFSSLISERVTPTTSSFLVVLFPSTSTSKAANALPRFLECKYGEDYIEAIHSAAVKEITTVLSDAQICAIGIRNLAENLVFRPRADANTSSNWTQTRTSSKPLLLAPSHPSEAEDKCVSVASSRPEKLETSENPSRSKSITVINRSSTSLTSVKADRDCCQMQKRLTLQHQEILEHQQKQLHCLQDQVRQLQEIVHSPRIKEDHNVAFESELSSLELSSPCSNSDISSTNSFLDQGNAETRKLDTNAQTPTLIVPTEAETSPTDSQDTACTISPKMDAEPLSSPTHLEIPSNRLAFTTQLDTGAIKSITIPKIRSICFIDSDSDDQEMRDIERRYARKQT</sequence>
<gene>
    <name evidence="3" type="ORF">BN9_098290</name>
</gene>
<dbReference type="Pfam" id="PF15253">
    <property type="entry name" value="STIL_N"/>
    <property type="match status" value="1"/>
</dbReference>
<evidence type="ECO:0000256" key="1">
    <source>
        <dbReference type="SAM" id="MobiDB-lite"/>
    </source>
</evidence>
<dbReference type="GO" id="GO:0007224">
    <property type="term" value="P:smoothened signaling pathway"/>
    <property type="evidence" value="ECO:0007669"/>
    <property type="project" value="TreeGrafter"/>
</dbReference>
<feature type="region of interest" description="Disordered" evidence="1">
    <location>
        <begin position="462"/>
        <end position="485"/>
    </location>
</feature>
<dbReference type="STRING" id="65357.A0A024GQ00"/>
<keyword evidence="4" id="KW-1185">Reference proteome</keyword>
<protein>
    <recommendedName>
        <fullName evidence="2">STIL N-terminal domain-containing protein</fullName>
    </recommendedName>
</protein>
<dbReference type="GO" id="GO:0031023">
    <property type="term" value="P:microtubule organizing center organization"/>
    <property type="evidence" value="ECO:0007669"/>
    <property type="project" value="TreeGrafter"/>
</dbReference>
<feature type="compositionally biased region" description="Polar residues" evidence="1">
    <location>
        <begin position="631"/>
        <end position="644"/>
    </location>
</feature>
<feature type="compositionally biased region" description="Polar residues" evidence="1">
    <location>
        <begin position="462"/>
        <end position="474"/>
    </location>
</feature>
<feature type="region of interest" description="Disordered" evidence="1">
    <location>
        <begin position="630"/>
        <end position="660"/>
    </location>
</feature>